<sequence>MSSASYRLQTARSRPAPPPLRFHETPSSKAIIAGNDNSEPLLYDLPSAKSPPPTSATFTYVSNPTSPISPTYTGRPRGGRSGRMTPPPPHARSATPSRGFARSDIEEFAEHCRRWYYHQDEEAGRSMTQILATLPPSQRAPFVKLQASVRSEFHTHMTARRAAEFQARLSATHPGGSLMPHSRVNPSGQLARKERYEQFERFVKTWCTMGMPGTRPFFEGLWAVMRLQVIPESLGGAGPYRIEWEVDDAVFKEAAGKDFMLEAIDVLKGVLAFEEVPSSKRSSTHSSSAPLSRSHSRSKSQPLPSMPPTDNQRLHLPDTNHVKRPRAPSDPFLDTPALSRSLASSASNSSCGTSGALLSAAPDREPPSPVSAPADTDHGPAPRYGDYTFNEDEDEYLRIWTSPDLSNPEYLCLLKVFPSFVSRRALPRFPVAPGRARPGDLEEGEEEQMPRRDVRCGTGVMWVSSKERMDDWRGSWWARFVLWWRQVFC</sequence>
<name>A0A5C3NB81_9AGAM</name>
<feature type="compositionally biased region" description="Basic and acidic residues" evidence="1">
    <location>
        <begin position="312"/>
        <end position="321"/>
    </location>
</feature>
<feature type="compositionally biased region" description="Low complexity" evidence="1">
    <location>
        <begin position="279"/>
        <end position="293"/>
    </location>
</feature>
<evidence type="ECO:0000313" key="2">
    <source>
        <dbReference type="EMBL" id="TFK54137.1"/>
    </source>
</evidence>
<dbReference type="OrthoDB" id="2568455at2759"/>
<dbReference type="EMBL" id="ML213506">
    <property type="protein sequence ID" value="TFK54137.1"/>
    <property type="molecule type" value="Genomic_DNA"/>
</dbReference>
<organism evidence="2 3">
    <name type="scientific">Heliocybe sulcata</name>
    <dbReference type="NCBI Taxonomy" id="5364"/>
    <lineage>
        <taxon>Eukaryota</taxon>
        <taxon>Fungi</taxon>
        <taxon>Dikarya</taxon>
        <taxon>Basidiomycota</taxon>
        <taxon>Agaricomycotina</taxon>
        <taxon>Agaricomycetes</taxon>
        <taxon>Gloeophyllales</taxon>
        <taxon>Gloeophyllaceae</taxon>
        <taxon>Heliocybe</taxon>
    </lineage>
</organism>
<feature type="region of interest" description="Disordered" evidence="1">
    <location>
        <begin position="277"/>
        <end position="387"/>
    </location>
</feature>
<accession>A0A5C3NB81</accession>
<dbReference type="Proteomes" id="UP000305948">
    <property type="component" value="Unassembled WGS sequence"/>
</dbReference>
<protein>
    <submittedName>
        <fullName evidence="2">Uncharacterized protein</fullName>
    </submittedName>
</protein>
<proteinExistence type="predicted"/>
<feature type="region of interest" description="Disordered" evidence="1">
    <location>
        <begin position="1"/>
        <end position="101"/>
    </location>
</feature>
<feature type="compositionally biased region" description="Polar residues" evidence="1">
    <location>
        <begin position="1"/>
        <end position="12"/>
    </location>
</feature>
<feature type="compositionally biased region" description="Polar residues" evidence="1">
    <location>
        <begin position="58"/>
        <end position="72"/>
    </location>
</feature>
<gene>
    <name evidence="2" type="ORF">OE88DRAFT_1654644</name>
</gene>
<evidence type="ECO:0000313" key="3">
    <source>
        <dbReference type="Proteomes" id="UP000305948"/>
    </source>
</evidence>
<feature type="compositionally biased region" description="Low complexity" evidence="1">
    <location>
        <begin position="337"/>
        <end position="356"/>
    </location>
</feature>
<dbReference type="AlphaFoldDB" id="A0A5C3NB81"/>
<reference evidence="2 3" key="1">
    <citation type="journal article" date="2019" name="Nat. Ecol. Evol.">
        <title>Megaphylogeny resolves global patterns of mushroom evolution.</title>
        <authorList>
            <person name="Varga T."/>
            <person name="Krizsan K."/>
            <person name="Foldi C."/>
            <person name="Dima B."/>
            <person name="Sanchez-Garcia M."/>
            <person name="Sanchez-Ramirez S."/>
            <person name="Szollosi G.J."/>
            <person name="Szarkandi J.G."/>
            <person name="Papp V."/>
            <person name="Albert L."/>
            <person name="Andreopoulos W."/>
            <person name="Angelini C."/>
            <person name="Antonin V."/>
            <person name="Barry K.W."/>
            <person name="Bougher N.L."/>
            <person name="Buchanan P."/>
            <person name="Buyck B."/>
            <person name="Bense V."/>
            <person name="Catcheside P."/>
            <person name="Chovatia M."/>
            <person name="Cooper J."/>
            <person name="Damon W."/>
            <person name="Desjardin D."/>
            <person name="Finy P."/>
            <person name="Geml J."/>
            <person name="Haridas S."/>
            <person name="Hughes K."/>
            <person name="Justo A."/>
            <person name="Karasinski D."/>
            <person name="Kautmanova I."/>
            <person name="Kiss B."/>
            <person name="Kocsube S."/>
            <person name="Kotiranta H."/>
            <person name="LaButti K.M."/>
            <person name="Lechner B.E."/>
            <person name="Liimatainen K."/>
            <person name="Lipzen A."/>
            <person name="Lukacs Z."/>
            <person name="Mihaltcheva S."/>
            <person name="Morgado L.N."/>
            <person name="Niskanen T."/>
            <person name="Noordeloos M.E."/>
            <person name="Ohm R.A."/>
            <person name="Ortiz-Santana B."/>
            <person name="Ovrebo C."/>
            <person name="Racz N."/>
            <person name="Riley R."/>
            <person name="Savchenko A."/>
            <person name="Shiryaev A."/>
            <person name="Soop K."/>
            <person name="Spirin V."/>
            <person name="Szebenyi C."/>
            <person name="Tomsovsky M."/>
            <person name="Tulloss R.E."/>
            <person name="Uehling J."/>
            <person name="Grigoriev I.V."/>
            <person name="Vagvolgyi C."/>
            <person name="Papp T."/>
            <person name="Martin F.M."/>
            <person name="Miettinen O."/>
            <person name="Hibbett D.S."/>
            <person name="Nagy L.G."/>
        </authorList>
    </citation>
    <scope>NUCLEOTIDE SEQUENCE [LARGE SCALE GENOMIC DNA]</scope>
    <source>
        <strain evidence="2 3">OMC1185</strain>
    </source>
</reference>
<keyword evidence="3" id="KW-1185">Reference proteome</keyword>
<evidence type="ECO:0000256" key="1">
    <source>
        <dbReference type="SAM" id="MobiDB-lite"/>
    </source>
</evidence>